<dbReference type="InterPro" id="IPR026983">
    <property type="entry name" value="DHC"/>
</dbReference>
<dbReference type="Pfam" id="PF08385">
    <property type="entry name" value="DHC_N1"/>
    <property type="match status" value="1"/>
</dbReference>
<dbReference type="GO" id="GO:0005858">
    <property type="term" value="C:axonemal dynein complex"/>
    <property type="evidence" value="ECO:0007669"/>
    <property type="project" value="TreeGrafter"/>
</dbReference>
<dbReference type="AlphaFoldDB" id="A0A9N7UWW1"/>
<organism evidence="2 3">
    <name type="scientific">Pleuronectes platessa</name>
    <name type="common">European plaice</name>
    <dbReference type="NCBI Taxonomy" id="8262"/>
    <lineage>
        <taxon>Eukaryota</taxon>
        <taxon>Metazoa</taxon>
        <taxon>Chordata</taxon>
        <taxon>Craniata</taxon>
        <taxon>Vertebrata</taxon>
        <taxon>Euteleostomi</taxon>
        <taxon>Actinopterygii</taxon>
        <taxon>Neopterygii</taxon>
        <taxon>Teleostei</taxon>
        <taxon>Neoteleostei</taxon>
        <taxon>Acanthomorphata</taxon>
        <taxon>Carangaria</taxon>
        <taxon>Pleuronectiformes</taxon>
        <taxon>Pleuronectoidei</taxon>
        <taxon>Pleuronectidae</taxon>
        <taxon>Pleuronectes</taxon>
    </lineage>
</organism>
<dbReference type="EMBL" id="CADEAL010002110">
    <property type="protein sequence ID" value="CAB1438066.1"/>
    <property type="molecule type" value="Genomic_DNA"/>
</dbReference>
<dbReference type="GO" id="GO:0007018">
    <property type="term" value="P:microtubule-based movement"/>
    <property type="evidence" value="ECO:0007669"/>
    <property type="project" value="InterPro"/>
</dbReference>
<dbReference type="Proteomes" id="UP001153269">
    <property type="component" value="Unassembled WGS sequence"/>
</dbReference>
<keyword evidence="3" id="KW-1185">Reference proteome</keyword>
<evidence type="ECO:0000313" key="3">
    <source>
        <dbReference type="Proteomes" id="UP001153269"/>
    </source>
</evidence>
<accession>A0A9N7UWW1</accession>
<dbReference type="InterPro" id="IPR013594">
    <property type="entry name" value="Dynein_heavy_tail"/>
</dbReference>
<protein>
    <recommendedName>
        <fullName evidence="1">Dynein heavy chain tail domain-containing protein</fullName>
    </recommendedName>
</protein>
<evidence type="ECO:0000259" key="1">
    <source>
        <dbReference type="Pfam" id="PF08385"/>
    </source>
</evidence>
<feature type="non-terminal residue" evidence="2">
    <location>
        <position position="1"/>
    </location>
</feature>
<feature type="domain" description="Dynein heavy chain tail" evidence="1">
    <location>
        <begin position="204"/>
        <end position="738"/>
    </location>
</feature>
<gene>
    <name evidence="2" type="ORF">PLEPLA_LOCUS26031</name>
</gene>
<dbReference type="PANTHER" id="PTHR46532:SF11">
    <property type="entry name" value="DYNEIN AXONEMAL HEAVY CHAIN 12"/>
    <property type="match status" value="1"/>
</dbReference>
<name>A0A9N7UWW1_PLEPL</name>
<dbReference type="GO" id="GO:0051959">
    <property type="term" value="F:dynein light intermediate chain binding"/>
    <property type="evidence" value="ECO:0007669"/>
    <property type="project" value="InterPro"/>
</dbReference>
<dbReference type="GO" id="GO:0045505">
    <property type="term" value="F:dynein intermediate chain binding"/>
    <property type="evidence" value="ECO:0007669"/>
    <property type="project" value="InterPro"/>
</dbReference>
<evidence type="ECO:0000313" key="2">
    <source>
        <dbReference type="EMBL" id="CAB1438066.1"/>
    </source>
</evidence>
<sequence length="738" mass="83532">MATEKAGEKGAKTEALPVEDRRMVFIADLVLKFLKVKQDKWQKCVSSEENHQVLQDFLDRAEQRSLLVSLTAGGMLQAAKCLSSSSPGTKAVYFMKREKTALTVETMSEKLTWGHMPSRPLDLLSAIDKLLDMLVSNSSNHTEWPPGVCDDVARNVHFLKKSLFVVSGQVQGHTLLPLPMDFERVEQAALEIGKRGGMVERCIIHSLESAVIEWSRQISAVLKIDSSGDLLEGKNPTPDTELLFWKNRYADLDGIHSQLAASKVNKMGKLLEAAKSSYFPAFTNMQLNVSAALEEAKDISIYLMPLKGLFEDMESMEFPEVRRQIGPLMHTVCLVWANSRHYNTPQRLILLLQETCNLLIQQAQMFLVPDEILKGEVSESLLKVQTCLEILQLFRTTYEDRRVNLAEYQRAGNLVKPWDFSPVLVFSRFDCFINRILVIKDILLTALDMLKLEKLVIGAVRGSALSRQVKLLNQEFVDTFKFITEKPYDCLDLNNTEFEEDVKKFDLRVDDIERRLGTIFCLAFDDASGLEPTIKVVDMFGSLLERPLVAADAVSRYPLLVTVFEKELNCCKLVYDKHIQLAEELGSPVVSKNMPPVAGGLRWAQSLQKRIQTQFSKFRQLSCPCLESEEGAKVIDKYEEMMQLLDKYSTSLYETWTETVSESSQFNLNLPLISRDPATKLISVNFSPQLVSLLREVKYLEASKTVAIPETAMQIYTTRGQLLQYVANLELTISAYNK</sequence>
<comment type="caution">
    <text evidence="2">The sequence shown here is derived from an EMBL/GenBank/DDBJ whole genome shotgun (WGS) entry which is preliminary data.</text>
</comment>
<dbReference type="PANTHER" id="PTHR46532">
    <property type="entry name" value="MALE FERTILITY FACTOR KL5"/>
    <property type="match status" value="1"/>
</dbReference>
<reference evidence="2" key="1">
    <citation type="submission" date="2020-03" db="EMBL/GenBank/DDBJ databases">
        <authorList>
            <person name="Weist P."/>
        </authorList>
    </citation>
    <scope>NUCLEOTIDE SEQUENCE</scope>
</reference>
<proteinExistence type="predicted"/>